<dbReference type="EMBL" id="JANPWB010000014">
    <property type="protein sequence ID" value="KAJ1094994.1"/>
    <property type="molecule type" value="Genomic_DNA"/>
</dbReference>
<feature type="non-terminal residue" evidence="1">
    <location>
        <position position="1"/>
    </location>
</feature>
<reference evidence="1" key="1">
    <citation type="journal article" date="2022" name="bioRxiv">
        <title>Sequencing and chromosome-scale assembly of the giantPleurodeles waltlgenome.</title>
        <authorList>
            <person name="Brown T."/>
            <person name="Elewa A."/>
            <person name="Iarovenko S."/>
            <person name="Subramanian E."/>
            <person name="Araus A.J."/>
            <person name="Petzold A."/>
            <person name="Susuki M."/>
            <person name="Suzuki K.-i.T."/>
            <person name="Hayashi T."/>
            <person name="Toyoda A."/>
            <person name="Oliveira C."/>
            <person name="Osipova E."/>
            <person name="Leigh N.D."/>
            <person name="Simon A."/>
            <person name="Yun M.H."/>
        </authorList>
    </citation>
    <scope>NUCLEOTIDE SEQUENCE</scope>
    <source>
        <strain evidence="1">20211129_DDA</strain>
        <tissue evidence="1">Liver</tissue>
    </source>
</reference>
<dbReference type="Proteomes" id="UP001066276">
    <property type="component" value="Chromosome 10"/>
</dbReference>
<evidence type="ECO:0000313" key="1">
    <source>
        <dbReference type="EMBL" id="KAJ1094994.1"/>
    </source>
</evidence>
<keyword evidence="2" id="KW-1185">Reference proteome</keyword>
<accession>A0AAV7LW46</accession>
<proteinExistence type="predicted"/>
<evidence type="ECO:0000313" key="2">
    <source>
        <dbReference type="Proteomes" id="UP001066276"/>
    </source>
</evidence>
<organism evidence="1 2">
    <name type="scientific">Pleurodeles waltl</name>
    <name type="common">Iberian ribbed newt</name>
    <dbReference type="NCBI Taxonomy" id="8319"/>
    <lineage>
        <taxon>Eukaryota</taxon>
        <taxon>Metazoa</taxon>
        <taxon>Chordata</taxon>
        <taxon>Craniata</taxon>
        <taxon>Vertebrata</taxon>
        <taxon>Euteleostomi</taxon>
        <taxon>Amphibia</taxon>
        <taxon>Batrachia</taxon>
        <taxon>Caudata</taxon>
        <taxon>Salamandroidea</taxon>
        <taxon>Salamandridae</taxon>
        <taxon>Pleurodelinae</taxon>
        <taxon>Pleurodeles</taxon>
    </lineage>
</organism>
<feature type="non-terminal residue" evidence="1">
    <location>
        <position position="50"/>
    </location>
</feature>
<sequence length="50" mass="6141">IFPSKSQNWTPLGRSLRWSRQDWMSLTLVFCLVQQHLYSERYVGQQRERK</sequence>
<protein>
    <submittedName>
        <fullName evidence="1">Uncharacterized protein</fullName>
    </submittedName>
</protein>
<comment type="caution">
    <text evidence="1">The sequence shown here is derived from an EMBL/GenBank/DDBJ whole genome shotgun (WGS) entry which is preliminary data.</text>
</comment>
<dbReference type="AlphaFoldDB" id="A0AAV7LW46"/>
<gene>
    <name evidence="1" type="ORF">NDU88_000166</name>
</gene>
<name>A0AAV7LW46_PLEWA</name>